<evidence type="ECO:0000313" key="3">
    <source>
        <dbReference type="EMBL" id="KKK54048.1"/>
    </source>
</evidence>
<accession>A0A0F8WBT2</accession>
<keyword evidence="2" id="KW-1133">Transmembrane helix</keyword>
<reference evidence="3" key="1">
    <citation type="journal article" date="2015" name="Nature">
        <title>Complex archaea that bridge the gap between prokaryotes and eukaryotes.</title>
        <authorList>
            <person name="Spang A."/>
            <person name="Saw J.H."/>
            <person name="Jorgensen S.L."/>
            <person name="Zaremba-Niedzwiedzka K."/>
            <person name="Martijn J."/>
            <person name="Lind A.E."/>
            <person name="van Eijk R."/>
            <person name="Schleper C."/>
            <person name="Guy L."/>
            <person name="Ettema T.J."/>
        </authorList>
    </citation>
    <scope>NUCLEOTIDE SEQUENCE</scope>
</reference>
<proteinExistence type="predicted"/>
<dbReference type="EMBL" id="LAZR01066199">
    <property type="protein sequence ID" value="KKK54048.1"/>
    <property type="molecule type" value="Genomic_DNA"/>
</dbReference>
<organism evidence="3">
    <name type="scientific">marine sediment metagenome</name>
    <dbReference type="NCBI Taxonomy" id="412755"/>
    <lineage>
        <taxon>unclassified sequences</taxon>
        <taxon>metagenomes</taxon>
        <taxon>ecological metagenomes</taxon>
    </lineage>
</organism>
<evidence type="ECO:0000256" key="1">
    <source>
        <dbReference type="SAM" id="MobiDB-lite"/>
    </source>
</evidence>
<name>A0A0F8WBT2_9ZZZZ</name>
<feature type="region of interest" description="Disordered" evidence="1">
    <location>
        <begin position="74"/>
        <end position="94"/>
    </location>
</feature>
<dbReference type="AlphaFoldDB" id="A0A0F8WBT2"/>
<evidence type="ECO:0000256" key="2">
    <source>
        <dbReference type="SAM" id="Phobius"/>
    </source>
</evidence>
<keyword evidence="2" id="KW-0472">Membrane</keyword>
<feature type="transmembrane region" description="Helical" evidence="2">
    <location>
        <begin position="41"/>
        <end position="62"/>
    </location>
</feature>
<sequence length="94" mass="9419">TAMSDKFMAGLVTAAAIAPICAICVLGPAAAFSVIAGAAGWLGGAGPVLTIGLMAAVGLLVWRTLRRRGSRLRGGDAVCDPASRMPATQRDHGS</sequence>
<comment type="caution">
    <text evidence="3">The sequence shown here is derived from an EMBL/GenBank/DDBJ whole genome shotgun (WGS) entry which is preliminary data.</text>
</comment>
<gene>
    <name evidence="3" type="ORF">LCGC14_3088650</name>
</gene>
<feature type="non-terminal residue" evidence="3">
    <location>
        <position position="1"/>
    </location>
</feature>
<keyword evidence="2" id="KW-0812">Transmembrane</keyword>
<protein>
    <submittedName>
        <fullName evidence="3">Uncharacterized protein</fullName>
    </submittedName>
</protein>